<evidence type="ECO:0000313" key="2">
    <source>
        <dbReference type="EMBL" id="AIZ36558.1"/>
    </source>
</evidence>
<dbReference type="EMBL" id="CP009761">
    <property type="protein sequence ID" value="AIZ36558.1"/>
    <property type="molecule type" value="Genomic_DNA"/>
</dbReference>
<dbReference type="RefSeq" id="WP_041953956.1">
    <property type="nucleotide sequence ID" value="NZ_CP009761.1"/>
</dbReference>
<feature type="coiled-coil region" evidence="1">
    <location>
        <begin position="382"/>
        <end position="409"/>
    </location>
</feature>
<sequence length="655" mass="77914">MRDEKIYLPTLKRVKISNYSLFRKDIDYEFILGLNLIIGGNGIGKTTFINIVKYALIGLYKKDLDVRVYKGEKRLIRGNYANCNTFFRNRTEEKDSDKDGSVELWFDINETSFYVKRSLFDVKIEKAIYIKDDKEYIIGGVASKQDLYKGYDYYNDKNDNTNLQYNYERIVSEASNLSDFEDLIFFVNQILFFGESRENVLWSRSVQERLLSSFLNDSSLERKRKEYTLEAKYQDSISRHKQEEIKAITRVLKQINENKDVKYDQLTVMKEIEHYEALKVQLENDRDNYQKKVYTLYNKDSQLTKKINEKEKEKQKLDAELKRNFWPNLNPKYEIYLRQYKGNHICPMCNSDLSDRVYEEKNDECFFCHSKIICNPSQLNDVEAVTSELNLLEEKRMTIEKNILLYENELKDIDSKYRKNKVDLFNEQSKLRFFEKANDQNDDKQESSYLAMINRINELTIEKEKAVELSEKNRNNALMIIRKIQENLFEITKSISNIFSVFAENFMKLSCYLTLENINNSDVKLFFPVIDNKIRYESEELSESQRFFVDYSFRMSILSYFYEMPSFYICETPDSSLDISYEENAAEIFMKYLEKPNSLILTSNLNNSTFITQILKRAKNRKILNLLKYGKLSLVQKNHDILKKLSDEIEEKYNG</sequence>
<proteinExistence type="predicted"/>
<keyword evidence="3" id="KW-1185">Reference proteome</keyword>
<dbReference type="Gene3D" id="3.40.50.300">
    <property type="entry name" value="P-loop containing nucleotide triphosphate hydrolases"/>
    <property type="match status" value="2"/>
</dbReference>
<dbReference type="Proteomes" id="UP000031386">
    <property type="component" value="Chromosome"/>
</dbReference>
<protein>
    <recommendedName>
        <fullName evidence="4">Rad50/SbcC-type AAA domain-containing protein</fullName>
    </recommendedName>
</protein>
<evidence type="ECO:0008006" key="4">
    <source>
        <dbReference type="Google" id="ProtNLM"/>
    </source>
</evidence>
<evidence type="ECO:0000313" key="3">
    <source>
        <dbReference type="Proteomes" id="UP000031386"/>
    </source>
</evidence>
<dbReference type="SUPFAM" id="SSF52540">
    <property type="entry name" value="P-loop containing nucleoside triphosphate hydrolases"/>
    <property type="match status" value="1"/>
</dbReference>
<dbReference type="AlphaFoldDB" id="A0A0B4S189"/>
<organism evidence="2 3">
    <name type="scientific">Parvimonas micra</name>
    <dbReference type="NCBI Taxonomy" id="33033"/>
    <lineage>
        <taxon>Bacteria</taxon>
        <taxon>Bacillati</taxon>
        <taxon>Bacillota</taxon>
        <taxon>Tissierellia</taxon>
        <taxon>Tissierellales</taxon>
        <taxon>Peptoniphilaceae</taxon>
        <taxon>Parvimonas</taxon>
    </lineage>
</organism>
<evidence type="ECO:0000256" key="1">
    <source>
        <dbReference type="SAM" id="Coils"/>
    </source>
</evidence>
<accession>A0A0B4S189</accession>
<feature type="coiled-coil region" evidence="1">
    <location>
        <begin position="272"/>
        <end position="323"/>
    </location>
</feature>
<reference evidence="2 3" key="1">
    <citation type="submission" date="2014-10" db="EMBL/GenBank/DDBJ databases">
        <title>Complete genome sequence of Parvimonas micra KCOM 1535 (= ChDC B708).</title>
        <authorList>
            <person name="Kook J.-K."/>
            <person name="Park S.-N."/>
            <person name="Lim Y.K."/>
            <person name="Roh H."/>
        </authorList>
    </citation>
    <scope>NUCLEOTIDE SEQUENCE [LARGE SCALE GENOMIC DNA]</scope>
    <source>
        <strain evidence="3">KCOM 1535 / ChDC B708</strain>
    </source>
</reference>
<dbReference type="STRING" id="33033.NW74_04005"/>
<gene>
    <name evidence="2" type="ORF">NW74_04005</name>
</gene>
<keyword evidence="1" id="KW-0175">Coiled coil</keyword>
<dbReference type="InterPro" id="IPR027417">
    <property type="entry name" value="P-loop_NTPase"/>
</dbReference>
<dbReference type="KEGG" id="pmic:NW74_04005"/>
<name>A0A0B4S189_9FIRM</name>